<dbReference type="Proteomes" id="UP000383932">
    <property type="component" value="Unassembled WGS sequence"/>
</dbReference>
<reference evidence="2 3" key="1">
    <citation type="journal article" date="2019" name="Fungal Biol. Biotechnol.">
        <title>Draft genome sequence of fastidious pathogen Ceratobasidium theobromae, which causes vascular-streak dieback in Theobroma cacao.</title>
        <authorList>
            <person name="Ali S.S."/>
            <person name="Asman A."/>
            <person name="Shao J."/>
            <person name="Firmansyah A.P."/>
            <person name="Susilo A.W."/>
            <person name="Rosmana A."/>
            <person name="McMahon P."/>
            <person name="Junaid M."/>
            <person name="Guest D."/>
            <person name="Kheng T.Y."/>
            <person name="Meinhardt L.W."/>
            <person name="Bailey B.A."/>
        </authorList>
    </citation>
    <scope>NUCLEOTIDE SEQUENCE [LARGE SCALE GENOMIC DNA]</scope>
    <source>
        <strain evidence="2 3">CT2</strain>
    </source>
</reference>
<evidence type="ECO:0000313" key="2">
    <source>
        <dbReference type="EMBL" id="KAB5589637.1"/>
    </source>
</evidence>
<feature type="compositionally biased region" description="Basic and acidic residues" evidence="1">
    <location>
        <begin position="56"/>
        <end position="69"/>
    </location>
</feature>
<gene>
    <name evidence="2" type="ORF">CTheo_6932</name>
</gene>
<name>A0A5N5QE85_9AGAM</name>
<dbReference type="AlphaFoldDB" id="A0A5N5QE85"/>
<feature type="compositionally biased region" description="Basic residues" evidence="1">
    <location>
        <begin position="74"/>
        <end position="83"/>
    </location>
</feature>
<comment type="caution">
    <text evidence="2">The sequence shown here is derived from an EMBL/GenBank/DDBJ whole genome shotgun (WGS) entry which is preliminary data.</text>
</comment>
<keyword evidence="3" id="KW-1185">Reference proteome</keyword>
<accession>A0A5N5QE85</accession>
<dbReference type="OrthoDB" id="3231188at2759"/>
<protein>
    <submittedName>
        <fullName evidence="2">Uncharacterized protein</fullName>
    </submittedName>
</protein>
<feature type="compositionally biased region" description="Basic and acidic residues" evidence="1">
    <location>
        <begin position="22"/>
        <end position="35"/>
    </location>
</feature>
<feature type="region of interest" description="Disordered" evidence="1">
    <location>
        <begin position="1"/>
        <end position="35"/>
    </location>
</feature>
<evidence type="ECO:0000256" key="1">
    <source>
        <dbReference type="SAM" id="MobiDB-lite"/>
    </source>
</evidence>
<organism evidence="2 3">
    <name type="scientific">Ceratobasidium theobromae</name>
    <dbReference type="NCBI Taxonomy" id="1582974"/>
    <lineage>
        <taxon>Eukaryota</taxon>
        <taxon>Fungi</taxon>
        <taxon>Dikarya</taxon>
        <taxon>Basidiomycota</taxon>
        <taxon>Agaricomycotina</taxon>
        <taxon>Agaricomycetes</taxon>
        <taxon>Cantharellales</taxon>
        <taxon>Ceratobasidiaceae</taxon>
        <taxon>Ceratobasidium</taxon>
    </lineage>
</organism>
<proteinExistence type="predicted"/>
<sequence>MPLAQGNSGDRGRAGSQPRAGGDADREDALPDEHASLEEWKEVAIRLQLASNEHKRQLAEVTRERDELASHQSGGRKRRRRRRQPSEPTPEDPKYELAGKRCALFWMLWVAPEIYTTEIEATYSDARRYDKKSPEMLL</sequence>
<evidence type="ECO:0000313" key="3">
    <source>
        <dbReference type="Proteomes" id="UP000383932"/>
    </source>
</evidence>
<dbReference type="EMBL" id="SSOP01000246">
    <property type="protein sequence ID" value="KAB5589637.1"/>
    <property type="molecule type" value="Genomic_DNA"/>
</dbReference>
<feature type="region of interest" description="Disordered" evidence="1">
    <location>
        <begin position="56"/>
        <end position="95"/>
    </location>
</feature>